<dbReference type="Pfam" id="PF13602">
    <property type="entry name" value="ADH_zinc_N_2"/>
    <property type="match status" value="1"/>
</dbReference>
<sequence length="251" mass="27489">MAFLHFRNGPGALREYVNVDVSLVNHKPDRLSFDQAAAIPLASVTIWEALVIRGKMKKGDKVLINGASGGTGTAAVQLAKAFGATVVAVCSSRNAEFVKSLGADEVVDYETTKVYEQYTQQDFDIVLDCAGTYEELWAHEQTLVKRKGVFVRIVSKDHAMDSLVNLALSGSHYLLQSAYSWIRSGPSLHLFTATPSGKVLKQVTHCLVDENGFQPVIDSVYDFSPESVLQAFDKSASHRARGKIVIRVVQE</sequence>
<feature type="domain" description="Enoyl reductase (ER)" evidence="2">
    <location>
        <begin position="1"/>
        <end position="246"/>
    </location>
</feature>
<comment type="caution">
    <text evidence="3">The sequence shown here is derived from an EMBL/GenBank/DDBJ whole genome shotgun (WGS) entry which is preliminary data.</text>
</comment>
<accession>A0A1Y1YR17</accession>
<dbReference type="GO" id="GO:0016491">
    <property type="term" value="F:oxidoreductase activity"/>
    <property type="evidence" value="ECO:0007669"/>
    <property type="project" value="UniProtKB-KW"/>
</dbReference>
<dbReference type="AlphaFoldDB" id="A0A1Y1YR17"/>
<dbReference type="Gene3D" id="3.90.180.10">
    <property type="entry name" value="Medium-chain alcohol dehydrogenases, catalytic domain"/>
    <property type="match status" value="1"/>
</dbReference>
<dbReference type="OrthoDB" id="9992527at2759"/>
<gene>
    <name evidence="3" type="ORF">K493DRAFT_312845</name>
</gene>
<dbReference type="Proteomes" id="UP000193498">
    <property type="component" value="Unassembled WGS sequence"/>
</dbReference>
<reference evidence="3 4" key="1">
    <citation type="submission" date="2016-07" db="EMBL/GenBank/DDBJ databases">
        <title>Pervasive Adenine N6-methylation of Active Genes in Fungi.</title>
        <authorList>
            <consortium name="DOE Joint Genome Institute"/>
            <person name="Mondo S.J."/>
            <person name="Dannebaum R.O."/>
            <person name="Kuo R.C."/>
            <person name="Labutti K."/>
            <person name="Haridas S."/>
            <person name="Kuo A."/>
            <person name="Salamov A."/>
            <person name="Ahrendt S.R."/>
            <person name="Lipzen A."/>
            <person name="Sullivan W."/>
            <person name="Andreopoulos W.B."/>
            <person name="Clum A."/>
            <person name="Lindquist E."/>
            <person name="Daum C."/>
            <person name="Ramamoorthy G.K."/>
            <person name="Gryganskyi A."/>
            <person name="Culley D."/>
            <person name="Magnuson J.K."/>
            <person name="James T.Y."/>
            <person name="O'Malley M.A."/>
            <person name="Stajich J.E."/>
            <person name="Spatafora J.W."/>
            <person name="Visel A."/>
            <person name="Grigoriev I.V."/>
        </authorList>
    </citation>
    <scope>NUCLEOTIDE SEQUENCE [LARGE SCALE GENOMIC DNA]</scope>
    <source>
        <strain evidence="3 4">CBS 931.73</strain>
    </source>
</reference>
<dbReference type="Gene3D" id="3.40.50.720">
    <property type="entry name" value="NAD(P)-binding Rossmann-like Domain"/>
    <property type="match status" value="1"/>
</dbReference>
<keyword evidence="4" id="KW-1185">Reference proteome</keyword>
<dbReference type="SMART" id="SM00829">
    <property type="entry name" value="PKS_ER"/>
    <property type="match status" value="1"/>
</dbReference>
<dbReference type="EMBL" id="MCFE01000083">
    <property type="protein sequence ID" value="ORY00419.1"/>
    <property type="molecule type" value="Genomic_DNA"/>
</dbReference>
<dbReference type="CDD" id="cd08267">
    <property type="entry name" value="MDR1"/>
    <property type="match status" value="1"/>
</dbReference>
<evidence type="ECO:0000313" key="4">
    <source>
        <dbReference type="Proteomes" id="UP000193498"/>
    </source>
</evidence>
<keyword evidence="1" id="KW-0560">Oxidoreductase</keyword>
<dbReference type="InterPro" id="IPR002364">
    <property type="entry name" value="Quin_OxRdtase/zeta-crystal_CS"/>
</dbReference>
<evidence type="ECO:0000313" key="3">
    <source>
        <dbReference type="EMBL" id="ORY00419.1"/>
    </source>
</evidence>
<organism evidence="3 4">
    <name type="scientific">Basidiobolus meristosporus CBS 931.73</name>
    <dbReference type="NCBI Taxonomy" id="1314790"/>
    <lineage>
        <taxon>Eukaryota</taxon>
        <taxon>Fungi</taxon>
        <taxon>Fungi incertae sedis</taxon>
        <taxon>Zoopagomycota</taxon>
        <taxon>Entomophthoromycotina</taxon>
        <taxon>Basidiobolomycetes</taxon>
        <taxon>Basidiobolales</taxon>
        <taxon>Basidiobolaceae</taxon>
        <taxon>Basidiobolus</taxon>
    </lineage>
</organism>
<dbReference type="PANTHER" id="PTHR11695">
    <property type="entry name" value="ALCOHOL DEHYDROGENASE RELATED"/>
    <property type="match status" value="1"/>
</dbReference>
<evidence type="ECO:0000259" key="2">
    <source>
        <dbReference type="SMART" id="SM00829"/>
    </source>
</evidence>
<dbReference type="InterPro" id="IPR020843">
    <property type="entry name" value="ER"/>
</dbReference>
<dbReference type="PROSITE" id="PS01162">
    <property type="entry name" value="QOR_ZETA_CRYSTAL"/>
    <property type="match status" value="1"/>
</dbReference>
<dbReference type="GO" id="GO:0008270">
    <property type="term" value="F:zinc ion binding"/>
    <property type="evidence" value="ECO:0007669"/>
    <property type="project" value="InterPro"/>
</dbReference>
<name>A0A1Y1YR17_9FUNG</name>
<evidence type="ECO:0000256" key="1">
    <source>
        <dbReference type="ARBA" id="ARBA00023002"/>
    </source>
</evidence>
<proteinExistence type="predicted"/>
<dbReference type="PANTHER" id="PTHR11695:SF294">
    <property type="entry name" value="RETICULON-4-INTERACTING PROTEIN 1, MITOCHONDRIAL"/>
    <property type="match status" value="1"/>
</dbReference>
<dbReference type="STRING" id="1314790.A0A1Y1YR17"/>
<dbReference type="GO" id="GO:0005739">
    <property type="term" value="C:mitochondrion"/>
    <property type="evidence" value="ECO:0007669"/>
    <property type="project" value="TreeGrafter"/>
</dbReference>
<dbReference type="InterPro" id="IPR050700">
    <property type="entry name" value="YIM1/Zinc_Alcohol_DH_Fams"/>
</dbReference>
<protein>
    <submittedName>
        <fullName evidence="3">NAD(P)-binding protein</fullName>
    </submittedName>
</protein>
<dbReference type="SUPFAM" id="SSF51735">
    <property type="entry name" value="NAD(P)-binding Rossmann-fold domains"/>
    <property type="match status" value="1"/>
</dbReference>
<dbReference type="InParanoid" id="A0A1Y1YR17"/>
<dbReference type="InterPro" id="IPR036291">
    <property type="entry name" value="NAD(P)-bd_dom_sf"/>
</dbReference>